<evidence type="ECO:0000256" key="3">
    <source>
        <dbReference type="ARBA" id="ARBA00022692"/>
    </source>
</evidence>
<keyword evidence="8 21" id="KW-0472">Membrane</keyword>
<comment type="catalytic activity">
    <reaction evidence="15">
        <text>chloride(in) = chloride(out)</text>
        <dbReference type="Rhea" id="RHEA:29823"/>
        <dbReference type="ChEBI" id="CHEBI:17996"/>
    </reaction>
</comment>
<evidence type="ECO:0000256" key="9">
    <source>
        <dbReference type="ARBA" id="ARBA00023157"/>
    </source>
</evidence>
<evidence type="ECO:0000256" key="7">
    <source>
        <dbReference type="ARBA" id="ARBA00023065"/>
    </source>
</evidence>
<keyword evidence="13" id="KW-0628">Postsynaptic cell membrane</keyword>
<name>A0A4W3IHM5_CALMI</name>
<dbReference type="Proteomes" id="UP000314986">
    <property type="component" value="Unassembled WGS sequence"/>
</dbReference>
<evidence type="ECO:0000256" key="15">
    <source>
        <dbReference type="ARBA" id="ARBA00024167"/>
    </source>
</evidence>
<dbReference type="GO" id="GO:0005254">
    <property type="term" value="F:chloride channel activity"/>
    <property type="evidence" value="ECO:0007669"/>
    <property type="project" value="UniProtKB-KW"/>
</dbReference>
<sequence>MLPWLNSLLTYSFCLGSISKISISKRSLDRTKSRLTKSEQLLKVEDHDFTMRPGFGGPSIPVGVDVQVESLDSISEVDMDYTITLYLRHYWKDERLAFPSSNNLSMTFDGRLVKKIWVPDMFFVHSKRSFIHDTTTDNIMLRVYPDGNVLYSLRITVTSMCNMDFSRYPLDTQSCSLEIESYAYTDDDLMLYWKNGNESLKTDEKISLSQFLIQEFHTTTKLAFYSSTGWYNRLYINFTLHRHVFFFLLQTYFPATLMVMLSWVSFWIDRRAVPARVPLGITTVLTMSTIITGVNASMPRVSYIKAVDIYLWVSFVFVFLSVLEYAAVNYLTTVQERKMRKLRERVRILYSLPCTCGEPQPGPVMLESTFSDGEVSNLAEFVRTGYVAENVEKQERRLVQLSIANDANQNKKNVSGYIWIDTHAIDKYSRLSFPGAYILFNIIYWSIYT</sequence>
<evidence type="ECO:0000256" key="10">
    <source>
        <dbReference type="ARBA" id="ARBA00023173"/>
    </source>
</evidence>
<dbReference type="Gene3D" id="1.20.58.390">
    <property type="entry name" value="Neurotransmitter-gated ion-channel transmembrane domain"/>
    <property type="match status" value="1"/>
</dbReference>
<dbReference type="InterPro" id="IPR036734">
    <property type="entry name" value="Neur_chan_lig-bd_sf"/>
</dbReference>
<dbReference type="GO" id="GO:0045211">
    <property type="term" value="C:postsynaptic membrane"/>
    <property type="evidence" value="ECO:0007669"/>
    <property type="project" value="UniProtKB-SubCell"/>
</dbReference>
<keyword evidence="2" id="KW-1003">Cell membrane</keyword>
<dbReference type="GO" id="GO:0034707">
    <property type="term" value="C:chloride channel complex"/>
    <property type="evidence" value="ECO:0007669"/>
    <property type="project" value="UniProtKB-KW"/>
</dbReference>
<feature type="domain" description="Neurotransmitter-gated ion-channel ligand-binding" evidence="22">
    <location>
        <begin position="44"/>
        <end position="243"/>
    </location>
</feature>
<evidence type="ECO:0000256" key="4">
    <source>
        <dbReference type="ARBA" id="ARBA00022729"/>
    </source>
</evidence>
<dbReference type="Gene3D" id="2.70.170.10">
    <property type="entry name" value="Neurotransmitter-gated ion-channel ligand-binding domain"/>
    <property type="match status" value="1"/>
</dbReference>
<evidence type="ECO:0000256" key="8">
    <source>
        <dbReference type="ARBA" id="ARBA00023136"/>
    </source>
</evidence>
<reference evidence="25" key="2">
    <citation type="journal article" date="2007" name="PLoS Biol.">
        <title>Survey sequencing and comparative analysis of the elephant shark (Callorhinchus milii) genome.</title>
        <authorList>
            <person name="Venkatesh B."/>
            <person name="Kirkness E.F."/>
            <person name="Loh Y.H."/>
            <person name="Halpern A.L."/>
            <person name="Lee A.P."/>
            <person name="Johnson J."/>
            <person name="Dandona N."/>
            <person name="Viswanathan L.D."/>
            <person name="Tay A."/>
            <person name="Venter J.C."/>
            <person name="Strausberg R.L."/>
            <person name="Brenner S."/>
        </authorList>
    </citation>
    <scope>NUCLEOTIDE SEQUENCE [LARGE SCALE GENOMIC DNA]</scope>
</reference>
<feature type="transmembrane region" description="Helical" evidence="21">
    <location>
        <begin position="431"/>
        <end position="448"/>
    </location>
</feature>
<dbReference type="GO" id="GO:0004888">
    <property type="term" value="F:transmembrane signaling receptor activity"/>
    <property type="evidence" value="ECO:0007669"/>
    <property type="project" value="InterPro"/>
</dbReference>
<feature type="domain" description="Neurotransmitter-gated ion-channel transmembrane" evidence="23">
    <location>
        <begin position="251"/>
        <end position="347"/>
    </location>
</feature>
<keyword evidence="11" id="KW-0325">Glycoprotein</keyword>
<proteinExistence type="inferred from homology"/>
<evidence type="ECO:0000256" key="19">
    <source>
        <dbReference type="ARBA" id="ARBA00070181"/>
    </source>
</evidence>
<evidence type="ECO:0000256" key="21">
    <source>
        <dbReference type="RuleBase" id="RU000687"/>
    </source>
</evidence>
<keyword evidence="4" id="KW-0732">Signal</keyword>
<dbReference type="NCBIfam" id="TIGR00860">
    <property type="entry name" value="LIC"/>
    <property type="match status" value="1"/>
</dbReference>
<keyword evidence="1 21" id="KW-0813">Transport</keyword>
<reference evidence="25" key="1">
    <citation type="journal article" date="2006" name="Science">
        <title>Ancient noncoding elements conserved in the human genome.</title>
        <authorList>
            <person name="Venkatesh B."/>
            <person name="Kirkness E.F."/>
            <person name="Loh Y.H."/>
            <person name="Halpern A.L."/>
            <person name="Lee A.P."/>
            <person name="Johnson J."/>
            <person name="Dandona N."/>
            <person name="Viswanathan L.D."/>
            <person name="Tay A."/>
            <person name="Venter J.C."/>
            <person name="Strausberg R.L."/>
            <person name="Brenner S."/>
        </authorList>
    </citation>
    <scope>NUCLEOTIDE SEQUENCE [LARGE SCALE GENOMIC DNA]</scope>
</reference>
<reference evidence="24" key="5">
    <citation type="submission" date="2025-09" db="UniProtKB">
        <authorList>
            <consortium name="Ensembl"/>
        </authorList>
    </citation>
    <scope>IDENTIFICATION</scope>
</reference>
<dbReference type="SUPFAM" id="SSF63712">
    <property type="entry name" value="Nicotinic receptor ligand binding domain-like"/>
    <property type="match status" value="1"/>
</dbReference>
<keyword evidence="3 21" id="KW-0812">Transmembrane</keyword>
<dbReference type="InterPro" id="IPR006028">
    <property type="entry name" value="GABAA/Glycine_rcpt"/>
</dbReference>
<dbReference type="GeneTree" id="ENSGT00940000158591"/>
<feature type="transmembrane region" description="Helical" evidence="21">
    <location>
        <begin position="279"/>
        <end position="297"/>
    </location>
</feature>
<dbReference type="InterPro" id="IPR036719">
    <property type="entry name" value="Neuro-gated_channel_TM_sf"/>
</dbReference>
<dbReference type="PRINTS" id="PR00252">
    <property type="entry name" value="NRIONCHANNEL"/>
</dbReference>
<gene>
    <name evidence="24" type="primary">LOC103186203</name>
</gene>
<evidence type="ECO:0000259" key="22">
    <source>
        <dbReference type="Pfam" id="PF02931"/>
    </source>
</evidence>
<dbReference type="Ensembl" id="ENSCMIT00000030250.1">
    <property type="protein sequence ID" value="ENSCMIP00000029784.1"/>
    <property type="gene ID" value="ENSCMIG00000012848.1"/>
</dbReference>
<keyword evidence="6" id="KW-0770">Synapse</keyword>
<evidence type="ECO:0000256" key="5">
    <source>
        <dbReference type="ARBA" id="ARBA00022989"/>
    </source>
</evidence>
<dbReference type="FunFam" id="2.70.170.10:FF:000015">
    <property type="entry name" value="gamma-aminobutyric acid receptor subunit rho-1 isoform X1"/>
    <property type="match status" value="1"/>
</dbReference>
<dbReference type="Pfam" id="PF02932">
    <property type="entry name" value="Neur_chan_memb"/>
    <property type="match status" value="1"/>
</dbReference>
<keyword evidence="12" id="KW-0868">Chloride</keyword>
<evidence type="ECO:0000259" key="23">
    <source>
        <dbReference type="Pfam" id="PF02932"/>
    </source>
</evidence>
<feature type="transmembrane region" description="Helical" evidence="21">
    <location>
        <begin position="244"/>
        <end position="267"/>
    </location>
</feature>
<dbReference type="InterPro" id="IPR006201">
    <property type="entry name" value="Neur_channel"/>
</dbReference>
<comment type="subcellular location">
    <subcellularLocation>
        <location evidence="16">Postsynaptic cell membrane</location>
        <topology evidence="16">Multi-pass membrane protein</topology>
    </subcellularLocation>
</comment>
<dbReference type="InterPro" id="IPR006202">
    <property type="entry name" value="Neur_chan_lig-bd"/>
</dbReference>
<dbReference type="PROSITE" id="PS00236">
    <property type="entry name" value="NEUROTR_ION_CHANNEL"/>
    <property type="match status" value="1"/>
</dbReference>
<dbReference type="FunFam" id="1.20.58.390:FF:000005">
    <property type="entry name" value="Putative gamma-aminobutyric acid receptor subunit rho-2-like"/>
    <property type="match status" value="1"/>
</dbReference>
<dbReference type="InterPro" id="IPR038050">
    <property type="entry name" value="Neuro_actylchol_rec"/>
</dbReference>
<dbReference type="SUPFAM" id="SSF90112">
    <property type="entry name" value="Neurotransmitter-gated ion-channel transmembrane pore"/>
    <property type="match status" value="1"/>
</dbReference>
<evidence type="ECO:0000256" key="13">
    <source>
        <dbReference type="ARBA" id="ARBA00023257"/>
    </source>
</evidence>
<dbReference type="Pfam" id="PF02931">
    <property type="entry name" value="Neur_chan_LBD"/>
    <property type="match status" value="1"/>
</dbReference>
<reference evidence="24" key="4">
    <citation type="submission" date="2025-08" db="UniProtKB">
        <authorList>
            <consortium name="Ensembl"/>
        </authorList>
    </citation>
    <scope>IDENTIFICATION</scope>
</reference>
<dbReference type="PANTHER" id="PTHR18945">
    <property type="entry name" value="NEUROTRANSMITTER GATED ION CHANNEL"/>
    <property type="match status" value="1"/>
</dbReference>
<evidence type="ECO:0000313" key="25">
    <source>
        <dbReference type="Proteomes" id="UP000314986"/>
    </source>
</evidence>
<evidence type="ECO:0000256" key="12">
    <source>
        <dbReference type="ARBA" id="ARBA00023214"/>
    </source>
</evidence>
<comment type="similarity">
    <text evidence="17">Belongs to the ligand-gated ion channel (TC 1.A.9) family. Gamma-aminobutyric acid receptor (TC 1.A.9.5) subfamily. GABRR1 sub-subfamily.</text>
</comment>
<organism evidence="24 25">
    <name type="scientific">Callorhinchus milii</name>
    <name type="common">Ghost shark</name>
    <dbReference type="NCBI Taxonomy" id="7868"/>
    <lineage>
        <taxon>Eukaryota</taxon>
        <taxon>Metazoa</taxon>
        <taxon>Chordata</taxon>
        <taxon>Craniata</taxon>
        <taxon>Vertebrata</taxon>
        <taxon>Chondrichthyes</taxon>
        <taxon>Holocephali</taxon>
        <taxon>Chimaeriformes</taxon>
        <taxon>Callorhinchidae</taxon>
        <taxon>Callorhinchus</taxon>
    </lineage>
</organism>
<keyword evidence="10" id="KW-0869">Chloride channel</keyword>
<feature type="transmembrane region" description="Helical" evidence="21">
    <location>
        <begin position="309"/>
        <end position="331"/>
    </location>
</feature>
<evidence type="ECO:0000256" key="6">
    <source>
        <dbReference type="ARBA" id="ARBA00023018"/>
    </source>
</evidence>
<evidence type="ECO:0000256" key="11">
    <source>
        <dbReference type="ARBA" id="ARBA00023180"/>
    </source>
</evidence>
<evidence type="ECO:0000256" key="20">
    <source>
        <dbReference type="ARBA" id="ARBA00076172"/>
    </source>
</evidence>
<dbReference type="CDD" id="cd19059">
    <property type="entry name" value="LGIC_TM_GABAAR_rho"/>
    <property type="match status" value="1"/>
</dbReference>
<dbReference type="AlphaFoldDB" id="A0A4W3IHM5"/>
<keyword evidence="25" id="KW-1185">Reference proteome</keyword>
<evidence type="ECO:0000256" key="2">
    <source>
        <dbReference type="ARBA" id="ARBA00022475"/>
    </source>
</evidence>
<evidence type="ECO:0000256" key="14">
    <source>
        <dbReference type="ARBA" id="ARBA00023303"/>
    </source>
</evidence>
<keyword evidence="5 21" id="KW-1133">Transmembrane helix</keyword>
<keyword evidence="9" id="KW-1015">Disulfide bond</keyword>
<reference evidence="25" key="3">
    <citation type="journal article" date="2014" name="Nature">
        <title>Elephant shark genome provides unique insights into gnathostome evolution.</title>
        <authorList>
            <consortium name="International Elephant Shark Genome Sequencing Consortium"/>
            <person name="Venkatesh B."/>
            <person name="Lee A.P."/>
            <person name="Ravi V."/>
            <person name="Maurya A.K."/>
            <person name="Lian M.M."/>
            <person name="Swann J.B."/>
            <person name="Ohta Y."/>
            <person name="Flajnik M.F."/>
            <person name="Sutoh Y."/>
            <person name="Kasahara M."/>
            <person name="Hoon S."/>
            <person name="Gangu V."/>
            <person name="Roy S.W."/>
            <person name="Irimia M."/>
            <person name="Korzh V."/>
            <person name="Kondrychyn I."/>
            <person name="Lim Z.W."/>
            <person name="Tay B.H."/>
            <person name="Tohari S."/>
            <person name="Kong K.W."/>
            <person name="Ho S."/>
            <person name="Lorente-Galdos B."/>
            <person name="Quilez J."/>
            <person name="Marques-Bonet T."/>
            <person name="Raney B.J."/>
            <person name="Ingham P.W."/>
            <person name="Tay A."/>
            <person name="Hillier L.W."/>
            <person name="Minx P."/>
            <person name="Boehm T."/>
            <person name="Wilson R.K."/>
            <person name="Brenner S."/>
            <person name="Warren W.C."/>
        </authorList>
    </citation>
    <scope>NUCLEOTIDE SEQUENCE [LARGE SCALE GENOMIC DNA]</scope>
</reference>
<comment type="subunit">
    <text evidence="18">Three rho subunits (rho-1/GBRR1, rho-2/GBRR2 and rho-3/GBRR3) coassemble either to form functional homopentamers or heteropentamers. Rho-1/GBRR1 subunits can also associate with alpha-1/GBRA1 subunits to form a functional GABAAR. Interacts with SQSTM1.</text>
</comment>
<evidence type="ECO:0000313" key="24">
    <source>
        <dbReference type="Ensembl" id="ENSCMIP00000029784.1"/>
    </source>
</evidence>
<evidence type="ECO:0000256" key="18">
    <source>
        <dbReference type="ARBA" id="ARBA00064308"/>
    </source>
</evidence>
<keyword evidence="14 21" id="KW-0407">Ion channel</keyword>
<evidence type="ECO:0000256" key="1">
    <source>
        <dbReference type="ARBA" id="ARBA00022448"/>
    </source>
</evidence>
<evidence type="ECO:0000256" key="17">
    <source>
        <dbReference type="ARBA" id="ARBA00061453"/>
    </source>
</evidence>
<accession>A0A4W3IHM5</accession>
<dbReference type="PRINTS" id="PR00253">
    <property type="entry name" value="GABAARECEPTR"/>
</dbReference>
<dbReference type="GO" id="GO:0005230">
    <property type="term" value="F:extracellular ligand-gated monoatomic ion channel activity"/>
    <property type="evidence" value="ECO:0007669"/>
    <property type="project" value="InterPro"/>
</dbReference>
<evidence type="ECO:0000256" key="16">
    <source>
        <dbReference type="ARBA" id="ARBA00034104"/>
    </source>
</evidence>
<dbReference type="InterPro" id="IPR018000">
    <property type="entry name" value="Neurotransmitter_ion_chnl_CS"/>
</dbReference>
<keyword evidence="7 21" id="KW-0406">Ion transport</keyword>
<dbReference type="InterPro" id="IPR006029">
    <property type="entry name" value="Neurotrans-gated_channel_TM"/>
</dbReference>
<protein>
    <recommendedName>
        <fullName evidence="19">Gamma-aminobutyric acid receptor subunit rho-1</fullName>
    </recommendedName>
    <alternativeName>
        <fullName evidence="20">GABA(A) receptor subunit rho-1</fullName>
    </alternativeName>
</protein>